<dbReference type="EMBL" id="JAGGNH010000005">
    <property type="protein sequence ID" value="KAJ0972005.1"/>
    <property type="molecule type" value="Genomic_DNA"/>
</dbReference>
<evidence type="ECO:0000256" key="3">
    <source>
        <dbReference type="ARBA" id="ARBA00022525"/>
    </source>
</evidence>
<keyword evidence="6 10" id="KW-0378">Hydrolase</keyword>
<dbReference type="SUPFAM" id="SSF52743">
    <property type="entry name" value="Subtilisin-like"/>
    <property type="match status" value="1"/>
</dbReference>
<dbReference type="Gene3D" id="3.30.70.80">
    <property type="entry name" value="Peptidase S8 propeptide/proteinase inhibitor I9"/>
    <property type="match status" value="1"/>
</dbReference>
<protein>
    <recommendedName>
        <fullName evidence="16">Subtilisin-like protease SBT1.9</fullName>
    </recommendedName>
</protein>
<dbReference type="PANTHER" id="PTHR10795">
    <property type="entry name" value="PROPROTEIN CONVERTASE SUBTILISIN/KEXIN"/>
    <property type="match status" value="1"/>
</dbReference>
<feature type="active site" description="Charge relay system" evidence="9 10">
    <location>
        <position position="507"/>
    </location>
</feature>
<keyword evidence="5" id="KW-0732">Signal</keyword>
<dbReference type="GO" id="GO:0005576">
    <property type="term" value="C:extracellular region"/>
    <property type="evidence" value="ECO:0007669"/>
    <property type="project" value="UniProtKB-SubCell"/>
</dbReference>
<feature type="domain" description="Subtilisin-like protease fibronectin type-III" evidence="13">
    <location>
        <begin position="625"/>
        <end position="725"/>
    </location>
</feature>
<evidence type="ECO:0000256" key="10">
    <source>
        <dbReference type="PROSITE-ProRule" id="PRU01240"/>
    </source>
</evidence>
<dbReference type="PROSITE" id="PS51892">
    <property type="entry name" value="SUBTILASE"/>
    <property type="match status" value="1"/>
</dbReference>
<dbReference type="InterPro" id="IPR010259">
    <property type="entry name" value="S8pro/Inhibitor_I9"/>
</dbReference>
<dbReference type="AlphaFoldDB" id="A0A9D5CFL0"/>
<keyword evidence="8" id="KW-0325">Glycoprotein</keyword>
<dbReference type="InterPro" id="IPR041469">
    <property type="entry name" value="Subtilisin-like_FN3"/>
</dbReference>
<sequence>MDKRSTFIIHMNIAAKPKPFSDNHSWFSATLRSITDSPKFIYSYTNVINGFSAVLSSDELHALRQSPGFLSAYADKQATLDTTHTSQFLSLNHDAGLWPASNYGEDIIIGVIDSGVWPESDSFNDKGMRDIPKKWKGKCESGAGFNSSVCNLKLIGAPYFNKGLMAATNSEISLFGDSATARDSMGHGTHTSSTAAGSEVTGASFHGYGGGIARGAMPRARLAIYKALWDNGRYASDVLAAMDQAITDGVDIISISMGFDGVPLHEDPIAIASFAAMEKGILVSASAGNSGPDLSTMHNGIPWVLTVAAGTVGRKFFATLTLGNGRDFSGGVSLYPAKALLLNVPLVYNKTFSSCNSSETLSAMAEDMIVLCDFTSSIDYQMRSVTQSNAAGAIFINDNLDAAKDFTCPSVIVSAKDGFELLNYVKEHKETATVTVSFQQTLVDVKPAPAVAEYSSRGPSPSFPGVLKPDIMAPGEKIIAAWVPTRSTAKLGRTPLASDFNIMSGTSMATPHVSGVAALLKSVHSEWSPSEIKSAILTTANTLDNTLEPIKELADRVPMVTASALAMGAGQVDPNKAMDPGLVYETGTEEYVSLLCASNYTSKQIMAITRWRSAAALNCSKASKDLNYPSFIAIFDDGDYVQRFVRTVTNVGYEGSVYKVKVVSPGGVDIRVKPETLVFKEKYEKLNYEVQIKRSRKRSEKKYSDGSIIWLDIKGKYKVRSPVVVVV</sequence>
<evidence type="ECO:0000259" key="13">
    <source>
        <dbReference type="Pfam" id="PF17766"/>
    </source>
</evidence>
<dbReference type="PRINTS" id="PR00723">
    <property type="entry name" value="SUBTILISIN"/>
</dbReference>
<keyword evidence="3" id="KW-0964">Secreted</keyword>
<dbReference type="Pfam" id="PF00082">
    <property type="entry name" value="Peptidase_S8"/>
    <property type="match status" value="1"/>
</dbReference>
<comment type="subcellular location">
    <subcellularLocation>
        <location evidence="1">Secreted</location>
    </subcellularLocation>
</comment>
<dbReference type="FunFam" id="3.30.70.80:FF:000003">
    <property type="entry name" value="Subtilisin-like protease SBT1.9"/>
    <property type="match status" value="1"/>
</dbReference>
<dbReference type="Gene3D" id="2.60.40.2310">
    <property type="match status" value="1"/>
</dbReference>
<evidence type="ECO:0008006" key="16">
    <source>
        <dbReference type="Google" id="ProtNLM"/>
    </source>
</evidence>
<gene>
    <name evidence="14" type="ORF">J5N97_019964</name>
</gene>
<evidence type="ECO:0000256" key="6">
    <source>
        <dbReference type="ARBA" id="ARBA00022801"/>
    </source>
</evidence>
<evidence type="ECO:0000313" key="15">
    <source>
        <dbReference type="Proteomes" id="UP001085076"/>
    </source>
</evidence>
<organism evidence="14 15">
    <name type="scientific">Dioscorea zingiberensis</name>
    <dbReference type="NCBI Taxonomy" id="325984"/>
    <lineage>
        <taxon>Eukaryota</taxon>
        <taxon>Viridiplantae</taxon>
        <taxon>Streptophyta</taxon>
        <taxon>Embryophyta</taxon>
        <taxon>Tracheophyta</taxon>
        <taxon>Spermatophyta</taxon>
        <taxon>Magnoliopsida</taxon>
        <taxon>Liliopsida</taxon>
        <taxon>Dioscoreales</taxon>
        <taxon>Dioscoreaceae</taxon>
        <taxon>Dioscorea</taxon>
    </lineage>
</organism>
<evidence type="ECO:0000256" key="1">
    <source>
        <dbReference type="ARBA" id="ARBA00004613"/>
    </source>
</evidence>
<evidence type="ECO:0000256" key="8">
    <source>
        <dbReference type="ARBA" id="ARBA00023180"/>
    </source>
</evidence>
<dbReference type="InterPro" id="IPR036852">
    <property type="entry name" value="Peptidase_S8/S53_dom_sf"/>
</dbReference>
<comment type="caution">
    <text evidence="14">The sequence shown here is derived from an EMBL/GenBank/DDBJ whole genome shotgun (WGS) entry which is preliminary data.</text>
</comment>
<evidence type="ECO:0000256" key="9">
    <source>
        <dbReference type="PIRSR" id="PIRSR615500-1"/>
    </source>
</evidence>
<name>A0A9D5CFL0_9LILI</name>
<dbReference type="InterPro" id="IPR034197">
    <property type="entry name" value="Peptidases_S8_3"/>
</dbReference>
<dbReference type="Gene3D" id="3.50.30.30">
    <property type="match status" value="1"/>
</dbReference>
<evidence type="ECO:0000256" key="2">
    <source>
        <dbReference type="ARBA" id="ARBA00011073"/>
    </source>
</evidence>
<dbReference type="InterPro" id="IPR015500">
    <property type="entry name" value="Peptidase_S8_subtilisin-rel"/>
</dbReference>
<evidence type="ECO:0000259" key="12">
    <source>
        <dbReference type="Pfam" id="PF05922"/>
    </source>
</evidence>
<dbReference type="GO" id="GO:0006508">
    <property type="term" value="P:proteolysis"/>
    <property type="evidence" value="ECO:0007669"/>
    <property type="project" value="UniProtKB-KW"/>
</dbReference>
<dbReference type="Pfam" id="PF17766">
    <property type="entry name" value="fn3_6"/>
    <property type="match status" value="1"/>
</dbReference>
<evidence type="ECO:0000256" key="4">
    <source>
        <dbReference type="ARBA" id="ARBA00022670"/>
    </source>
</evidence>
<dbReference type="CDD" id="cd04852">
    <property type="entry name" value="Peptidases_S8_3"/>
    <property type="match status" value="1"/>
</dbReference>
<evidence type="ECO:0000259" key="11">
    <source>
        <dbReference type="Pfam" id="PF00082"/>
    </source>
</evidence>
<keyword evidence="15" id="KW-1185">Reference proteome</keyword>
<feature type="domain" description="Peptidase S8/S53" evidence="11">
    <location>
        <begin position="104"/>
        <end position="543"/>
    </location>
</feature>
<dbReference type="Proteomes" id="UP001085076">
    <property type="component" value="Miscellaneous, Linkage group lg05"/>
</dbReference>
<keyword evidence="4 10" id="KW-0645">Protease</keyword>
<dbReference type="InterPro" id="IPR000209">
    <property type="entry name" value="Peptidase_S8/S53_dom"/>
</dbReference>
<accession>A0A9D5CFL0</accession>
<keyword evidence="7 10" id="KW-0720">Serine protease</keyword>
<feature type="active site" description="Charge relay system" evidence="9 10">
    <location>
        <position position="187"/>
    </location>
</feature>
<evidence type="ECO:0000313" key="14">
    <source>
        <dbReference type="EMBL" id="KAJ0972005.1"/>
    </source>
</evidence>
<dbReference type="Pfam" id="PF05922">
    <property type="entry name" value="Inhibitor_I9"/>
    <property type="match status" value="1"/>
</dbReference>
<dbReference type="FunFam" id="3.40.50.200:FF:000006">
    <property type="entry name" value="Subtilisin-like protease SBT1.5"/>
    <property type="match status" value="1"/>
</dbReference>
<evidence type="ECO:0000256" key="5">
    <source>
        <dbReference type="ARBA" id="ARBA00022729"/>
    </source>
</evidence>
<evidence type="ECO:0000256" key="7">
    <source>
        <dbReference type="ARBA" id="ARBA00022825"/>
    </source>
</evidence>
<dbReference type="GO" id="GO:0004252">
    <property type="term" value="F:serine-type endopeptidase activity"/>
    <property type="evidence" value="ECO:0007669"/>
    <property type="project" value="UniProtKB-UniRule"/>
</dbReference>
<proteinExistence type="inferred from homology"/>
<reference evidence="14" key="1">
    <citation type="submission" date="2021-03" db="EMBL/GenBank/DDBJ databases">
        <authorList>
            <person name="Li Z."/>
            <person name="Yang C."/>
        </authorList>
    </citation>
    <scope>NUCLEOTIDE SEQUENCE</scope>
    <source>
        <strain evidence="14">Dzin_1.0</strain>
        <tissue evidence="14">Leaf</tissue>
    </source>
</reference>
<dbReference type="CDD" id="cd02120">
    <property type="entry name" value="PA_subtilisin_like"/>
    <property type="match status" value="1"/>
</dbReference>
<dbReference type="PROSITE" id="PS00138">
    <property type="entry name" value="SUBTILASE_SER"/>
    <property type="match status" value="1"/>
</dbReference>
<comment type="similarity">
    <text evidence="2 10">Belongs to the peptidase S8 family.</text>
</comment>
<reference evidence="14" key="2">
    <citation type="journal article" date="2022" name="Hortic Res">
        <title>The genome of Dioscorea zingiberensis sheds light on the biosynthesis, origin and evolution of the medicinally important diosgenin saponins.</title>
        <authorList>
            <person name="Li Y."/>
            <person name="Tan C."/>
            <person name="Li Z."/>
            <person name="Guo J."/>
            <person name="Li S."/>
            <person name="Chen X."/>
            <person name="Wang C."/>
            <person name="Dai X."/>
            <person name="Yang H."/>
            <person name="Song W."/>
            <person name="Hou L."/>
            <person name="Xu J."/>
            <person name="Tong Z."/>
            <person name="Xu A."/>
            <person name="Yuan X."/>
            <person name="Wang W."/>
            <person name="Yang Q."/>
            <person name="Chen L."/>
            <person name="Sun Z."/>
            <person name="Wang K."/>
            <person name="Pan B."/>
            <person name="Chen J."/>
            <person name="Bao Y."/>
            <person name="Liu F."/>
            <person name="Qi X."/>
            <person name="Gang D.R."/>
            <person name="Wen J."/>
            <person name="Li J."/>
        </authorList>
    </citation>
    <scope>NUCLEOTIDE SEQUENCE</scope>
    <source>
        <strain evidence="14">Dzin_1.0</strain>
    </source>
</reference>
<feature type="domain" description="Inhibitor I9" evidence="12">
    <location>
        <begin position="6"/>
        <end position="80"/>
    </location>
</feature>
<dbReference type="InterPro" id="IPR037045">
    <property type="entry name" value="S8pro/Inhibitor_I9_sf"/>
</dbReference>
<dbReference type="OrthoDB" id="206201at2759"/>
<dbReference type="InterPro" id="IPR045051">
    <property type="entry name" value="SBT"/>
</dbReference>
<dbReference type="Gene3D" id="3.40.50.200">
    <property type="entry name" value="Peptidase S8/S53 domain"/>
    <property type="match status" value="1"/>
</dbReference>
<dbReference type="InterPro" id="IPR023828">
    <property type="entry name" value="Peptidase_S8_Ser-AS"/>
</dbReference>
<feature type="active site" description="Charge relay system" evidence="9 10">
    <location>
        <position position="113"/>
    </location>
</feature>